<dbReference type="Gene3D" id="3.20.20.140">
    <property type="entry name" value="Metal-dependent hydrolases"/>
    <property type="match status" value="1"/>
</dbReference>
<dbReference type="InterPro" id="IPR004013">
    <property type="entry name" value="PHP_dom"/>
</dbReference>
<keyword evidence="11" id="KW-0234">DNA repair</keyword>
<proteinExistence type="inferred from homology"/>
<dbReference type="InterPro" id="IPR016195">
    <property type="entry name" value="Pol/histidinol_Pase-like"/>
</dbReference>
<dbReference type="InterPro" id="IPR004365">
    <property type="entry name" value="NA-bd_OB_tRNA"/>
</dbReference>
<dbReference type="HAMAP" id="MF_01902">
    <property type="entry name" value="DNApol_error_prone"/>
    <property type="match status" value="1"/>
</dbReference>
<evidence type="ECO:0000256" key="3">
    <source>
        <dbReference type="ARBA" id="ARBA00012417"/>
    </source>
</evidence>
<keyword evidence="15" id="KW-1185">Reference proteome</keyword>
<evidence type="ECO:0000256" key="1">
    <source>
        <dbReference type="ARBA" id="ARBA00004496"/>
    </source>
</evidence>
<evidence type="ECO:0000259" key="13">
    <source>
        <dbReference type="SMART" id="SM00481"/>
    </source>
</evidence>
<dbReference type="Pfam" id="PF07733">
    <property type="entry name" value="DNA_pol3_alpha"/>
    <property type="match status" value="1"/>
</dbReference>
<dbReference type="InterPro" id="IPR029460">
    <property type="entry name" value="DNAPol_HHH"/>
</dbReference>
<gene>
    <name evidence="14" type="ORF">ACK2TP_01880</name>
</gene>
<organism evidence="14 15">
    <name type="scientific">Terriglobus aquaticus</name>
    <dbReference type="NCBI Taxonomy" id="940139"/>
    <lineage>
        <taxon>Bacteria</taxon>
        <taxon>Pseudomonadati</taxon>
        <taxon>Acidobacteriota</taxon>
        <taxon>Terriglobia</taxon>
        <taxon>Terriglobales</taxon>
        <taxon>Acidobacteriaceae</taxon>
        <taxon>Terriglobus</taxon>
    </lineage>
</organism>
<dbReference type="PANTHER" id="PTHR32294">
    <property type="entry name" value="DNA POLYMERASE III SUBUNIT ALPHA"/>
    <property type="match status" value="1"/>
</dbReference>
<dbReference type="Pfam" id="PF01336">
    <property type="entry name" value="tRNA_anti-codon"/>
    <property type="match status" value="1"/>
</dbReference>
<dbReference type="InterPro" id="IPR003141">
    <property type="entry name" value="Pol/His_phosphatase_N"/>
</dbReference>
<comment type="caution">
    <text evidence="14">The sequence shown here is derived from an EMBL/GenBank/DDBJ whole genome shotgun (WGS) entry which is preliminary data.</text>
</comment>
<protein>
    <recommendedName>
        <fullName evidence="4">Error-prone DNA polymerase</fullName>
        <ecNumber evidence="3">2.7.7.7</ecNumber>
    </recommendedName>
</protein>
<evidence type="ECO:0000256" key="11">
    <source>
        <dbReference type="ARBA" id="ARBA00023204"/>
    </source>
</evidence>
<keyword evidence="9" id="KW-0227">DNA damage</keyword>
<name>A0ABW9KG88_9BACT</name>
<keyword evidence="8" id="KW-0235">DNA replication</keyword>
<dbReference type="InterPro" id="IPR004805">
    <property type="entry name" value="DnaE2/DnaE/PolC"/>
</dbReference>
<dbReference type="InterPro" id="IPR012340">
    <property type="entry name" value="NA-bd_OB-fold"/>
</dbReference>
<dbReference type="Pfam" id="PF17657">
    <property type="entry name" value="DNA_pol3_finger"/>
    <property type="match status" value="1"/>
</dbReference>
<reference evidence="14 15" key="1">
    <citation type="submission" date="2024-12" db="EMBL/GenBank/DDBJ databases">
        <authorList>
            <person name="Lee Y."/>
        </authorList>
    </citation>
    <scope>NUCLEOTIDE SEQUENCE [LARGE SCALE GENOMIC DNA]</scope>
    <source>
        <strain evidence="14 15">03SUJ4</strain>
    </source>
</reference>
<dbReference type="Proteomes" id="UP001634747">
    <property type="component" value="Unassembled WGS sequence"/>
</dbReference>
<dbReference type="Pfam" id="PF02811">
    <property type="entry name" value="PHP"/>
    <property type="match status" value="1"/>
</dbReference>
<keyword evidence="7 14" id="KW-0548">Nucleotidyltransferase</keyword>
<evidence type="ECO:0000256" key="6">
    <source>
        <dbReference type="ARBA" id="ARBA00022679"/>
    </source>
</evidence>
<evidence type="ECO:0000256" key="8">
    <source>
        <dbReference type="ARBA" id="ARBA00022705"/>
    </source>
</evidence>
<evidence type="ECO:0000313" key="14">
    <source>
        <dbReference type="EMBL" id="MFN2974503.1"/>
    </source>
</evidence>
<evidence type="ECO:0000256" key="10">
    <source>
        <dbReference type="ARBA" id="ARBA00022932"/>
    </source>
</evidence>
<dbReference type="SMART" id="SM00481">
    <property type="entry name" value="POLIIIAc"/>
    <property type="match status" value="1"/>
</dbReference>
<evidence type="ECO:0000256" key="2">
    <source>
        <dbReference type="ARBA" id="ARBA00007391"/>
    </source>
</evidence>
<feature type="domain" description="Polymerase/histidinol phosphatase N-terminal" evidence="13">
    <location>
        <begin position="11"/>
        <end position="78"/>
    </location>
</feature>
<evidence type="ECO:0000256" key="7">
    <source>
        <dbReference type="ARBA" id="ARBA00022695"/>
    </source>
</evidence>
<dbReference type="EC" id="2.7.7.7" evidence="3"/>
<dbReference type="CDD" id="cd04485">
    <property type="entry name" value="DnaE_OBF"/>
    <property type="match status" value="1"/>
</dbReference>
<evidence type="ECO:0000256" key="4">
    <source>
        <dbReference type="ARBA" id="ARBA00017273"/>
    </source>
</evidence>
<dbReference type="Gene3D" id="2.40.50.140">
    <property type="entry name" value="Nucleic acid-binding proteins"/>
    <property type="match status" value="1"/>
</dbReference>
<dbReference type="NCBIfam" id="TIGR00594">
    <property type="entry name" value="polc"/>
    <property type="match status" value="1"/>
</dbReference>
<dbReference type="GO" id="GO:0003887">
    <property type="term" value="F:DNA-directed DNA polymerase activity"/>
    <property type="evidence" value="ECO:0007669"/>
    <property type="project" value="UniProtKB-EC"/>
</dbReference>
<evidence type="ECO:0000256" key="5">
    <source>
        <dbReference type="ARBA" id="ARBA00022490"/>
    </source>
</evidence>
<dbReference type="InterPro" id="IPR023073">
    <property type="entry name" value="DnaE2"/>
</dbReference>
<accession>A0ABW9KG88</accession>
<dbReference type="RefSeq" id="WP_263413933.1">
    <property type="nucleotide sequence ID" value="NZ_BAABBH010000001.1"/>
</dbReference>
<dbReference type="PANTHER" id="PTHR32294:SF4">
    <property type="entry name" value="ERROR-PRONE DNA POLYMERASE"/>
    <property type="match status" value="1"/>
</dbReference>
<keyword evidence="10" id="KW-0239">DNA-directed DNA polymerase</keyword>
<dbReference type="EMBL" id="JBJYXY010000001">
    <property type="protein sequence ID" value="MFN2974503.1"/>
    <property type="molecule type" value="Genomic_DNA"/>
</dbReference>
<dbReference type="Pfam" id="PF14579">
    <property type="entry name" value="HHH_6"/>
    <property type="match status" value="1"/>
</dbReference>
<comment type="catalytic activity">
    <reaction evidence="12">
        <text>DNA(n) + a 2'-deoxyribonucleoside 5'-triphosphate = DNA(n+1) + diphosphate</text>
        <dbReference type="Rhea" id="RHEA:22508"/>
        <dbReference type="Rhea" id="RHEA-COMP:17339"/>
        <dbReference type="Rhea" id="RHEA-COMP:17340"/>
        <dbReference type="ChEBI" id="CHEBI:33019"/>
        <dbReference type="ChEBI" id="CHEBI:61560"/>
        <dbReference type="ChEBI" id="CHEBI:173112"/>
        <dbReference type="EC" id="2.7.7.7"/>
    </reaction>
</comment>
<dbReference type="NCBIfam" id="NF004225">
    <property type="entry name" value="PRK05672.1"/>
    <property type="match status" value="1"/>
</dbReference>
<dbReference type="InterPro" id="IPR040982">
    <property type="entry name" value="DNA_pol3_finger"/>
</dbReference>
<comment type="similarity">
    <text evidence="2">Belongs to the DNA polymerase type-C family. DnaE2 subfamily.</text>
</comment>
<evidence type="ECO:0000256" key="12">
    <source>
        <dbReference type="ARBA" id="ARBA00049244"/>
    </source>
</evidence>
<sequence>MTKAEANRGYVELHSNSAFSFLEAASLPEALIHAAHDADLPAMALLDRNGFYGSPRFHTIAKDNKIKAHVGAEIAVPDLGMRLTPPSALPHQHRPEPARIPLLCTNQTAYQNLSQMITRFKMRQPGKCEGFAELDDLREFSNGLLCMTGGDEGPLWAALYRGGEAEGRRVVEDLTHIFGRHNVYIELQRHGSRHEEACNQAALRIAESLHLPVVATNGVRYATPYEREVLDIFTGIRHGCSLDEAGRLLQTNSQRHVRNAADMRKLFADIPEAVENTLLISQRLDFQLEDLGYTFPTYDTPNGEPMKQYLRKQVYNGIQTRYGPKRDSGLMERAKKQAERELKLIEKLGFEGYFLIVQDIVQHCKTNDILIQGRGSAANSVVCYALEITAIDPVGMNLLFERFLSESRNEWPDIDLDLPSGDRREQAIRHVYDTYGELGAAMTANVITYRGKSAAREVGKALGFDEETLGRLSGLIGQWEWRRKDETLGDNFRHAGFDLQHWRIAKYVELCERLQDLPRHLGQHSGGMVICKGHLNRFVPLERASMAGRSVVQWDKEDCGNLGLIKIDLLGLGMMAVMKDCLTLIPEHYGHKVDLAQLPPDDSEEMKPVWETLCKADTVGMFQVESRAQMASLPRNRPTRFYDIVVQVAIIRPGPIVGKMMHPYMRRRQKREEVSYPCEELKPVLERTLGVPLFQEQLLRMAMVVGDFSGAEAEELRKAVGMRRSWERLGELMAKLREGMTRRNLPEHTQEAIVGSIQGFALYGFPESHAASFALIAFASAYFKVKYLAAFTCAMLNNQPMGFYTPAVLVKDAQRHGLRVKHVDIQRSEVACTVEHEPCGSLSLRLGFNYVRSMKATVAQAIVEERDRNGLFGTTHDLAMRVPALRRSDLAQLGRIGALNSLEGVGHRRDALWQVEQCGRPAGPLLQHLEGDTETSPLLQMRTDERLVADYGGTGLTTDHHPMAYRRAELRSMGILSARDLKSRHTGEYVTAAGCVIARQRPGTALGFIFLSMEDETGISNVIVHPDLYERERVTVTQGKFLRVWGKLQNTDSVVHVKAETIEVLQTAPMAVRSHDFH</sequence>
<evidence type="ECO:0000313" key="15">
    <source>
        <dbReference type="Proteomes" id="UP001634747"/>
    </source>
</evidence>
<evidence type="ECO:0000256" key="9">
    <source>
        <dbReference type="ARBA" id="ARBA00022763"/>
    </source>
</evidence>
<dbReference type="InterPro" id="IPR011708">
    <property type="entry name" value="DNA_pol3_alpha_NTPase_dom"/>
</dbReference>
<comment type="subcellular location">
    <subcellularLocation>
        <location evidence="1">Cytoplasm</location>
    </subcellularLocation>
</comment>
<keyword evidence="6 14" id="KW-0808">Transferase</keyword>
<keyword evidence="5" id="KW-0963">Cytoplasm</keyword>
<dbReference type="Gene3D" id="1.10.150.870">
    <property type="match status" value="1"/>
</dbReference>
<dbReference type="SUPFAM" id="SSF89550">
    <property type="entry name" value="PHP domain-like"/>
    <property type="match status" value="1"/>
</dbReference>